<evidence type="ECO:0000256" key="1">
    <source>
        <dbReference type="ARBA" id="ARBA00009437"/>
    </source>
</evidence>
<dbReference type="Gene3D" id="1.10.10.10">
    <property type="entry name" value="Winged helix-like DNA-binding domain superfamily/Winged helix DNA-binding domain"/>
    <property type="match status" value="1"/>
</dbReference>
<dbReference type="PRINTS" id="PR00039">
    <property type="entry name" value="HTHLYSR"/>
</dbReference>
<keyword evidence="8" id="KW-1185">Reference proteome</keyword>
<dbReference type="GO" id="GO:0003677">
    <property type="term" value="F:DNA binding"/>
    <property type="evidence" value="ECO:0007669"/>
    <property type="project" value="UniProtKB-KW"/>
</dbReference>
<evidence type="ECO:0000313" key="8">
    <source>
        <dbReference type="Proteomes" id="UP000317344"/>
    </source>
</evidence>
<feature type="domain" description="HTH lysR-type" evidence="6">
    <location>
        <begin position="7"/>
        <end position="64"/>
    </location>
</feature>
<reference evidence="7 8" key="2">
    <citation type="submission" date="2019-07" db="EMBL/GenBank/DDBJ databases">
        <authorList>
            <person name="Huang Y."/>
        </authorList>
    </citation>
    <scope>NUCLEOTIDE SEQUENCE [LARGE SCALE GENOMIC DNA]</scope>
    <source>
        <strain evidence="7 8">HY188</strain>
    </source>
</reference>
<organism evidence="7 8">
    <name type="scientific">Tomitella fengzijianii</name>
    <dbReference type="NCBI Taxonomy" id="2597660"/>
    <lineage>
        <taxon>Bacteria</taxon>
        <taxon>Bacillati</taxon>
        <taxon>Actinomycetota</taxon>
        <taxon>Actinomycetes</taxon>
        <taxon>Mycobacteriales</taxon>
        <taxon>Tomitella</taxon>
    </lineage>
</organism>
<dbReference type="OrthoDB" id="3176554at2"/>
<evidence type="ECO:0000259" key="6">
    <source>
        <dbReference type="PROSITE" id="PS50931"/>
    </source>
</evidence>
<dbReference type="SUPFAM" id="SSF53850">
    <property type="entry name" value="Periplasmic binding protein-like II"/>
    <property type="match status" value="1"/>
</dbReference>
<dbReference type="Gene3D" id="3.40.190.10">
    <property type="entry name" value="Periplasmic binding protein-like II"/>
    <property type="match status" value="2"/>
</dbReference>
<sequence>MTTTRIDLLRHWAIFVAVAEEGHFGAAADRLAMTQPSVSQGLRRLEDRVGLQLIDRGARAAVVTAEGRRVLPLARTLLRDAEHLAAEAGRIAARGGTLECGVAAAVPTSAVAGAVAALAASGARVEARRATCPRIVDAVGTGEMACGVVEDPTPYADLARGRLHRLPRVLLVPAGWGPSARRRLDWARLAGHHLVTTPRDECPAAHDLLVDLVAARLPLPRVVQVDRAWDIVGRIAGGEGYAVVDAAFARASGLAWRALPREFDLRLRAVVHPERQTDHAQRDVRAVLDEALAAAARDAVSAGTAVGDCDD</sequence>
<dbReference type="KEGG" id="toy:FO059_17280"/>
<evidence type="ECO:0000256" key="2">
    <source>
        <dbReference type="ARBA" id="ARBA00023015"/>
    </source>
</evidence>
<dbReference type="InterPro" id="IPR036390">
    <property type="entry name" value="WH_DNA-bd_sf"/>
</dbReference>
<dbReference type="GO" id="GO:0003700">
    <property type="term" value="F:DNA-binding transcription factor activity"/>
    <property type="evidence" value="ECO:0007669"/>
    <property type="project" value="InterPro"/>
</dbReference>
<name>A0A516X6S6_9ACTN</name>
<dbReference type="SUPFAM" id="SSF46785">
    <property type="entry name" value="Winged helix' DNA-binding domain"/>
    <property type="match status" value="1"/>
</dbReference>
<accession>A0A516X6S6</accession>
<dbReference type="InterPro" id="IPR005119">
    <property type="entry name" value="LysR_subst-bd"/>
</dbReference>
<keyword evidence="3" id="KW-0238">DNA-binding</keyword>
<evidence type="ECO:0000313" key="7">
    <source>
        <dbReference type="EMBL" id="QDQ98766.1"/>
    </source>
</evidence>
<dbReference type="PANTHER" id="PTHR30346:SF17">
    <property type="entry name" value="LYSR FAMILY TRANSCRIPTIONAL REGULATOR"/>
    <property type="match status" value="1"/>
</dbReference>
<evidence type="ECO:0000256" key="3">
    <source>
        <dbReference type="ARBA" id="ARBA00023125"/>
    </source>
</evidence>
<comment type="similarity">
    <text evidence="1">Belongs to the LysR transcriptional regulatory family.</text>
</comment>
<proteinExistence type="inferred from homology"/>
<evidence type="ECO:0000256" key="4">
    <source>
        <dbReference type="ARBA" id="ARBA00023159"/>
    </source>
</evidence>
<gene>
    <name evidence="7" type="ORF">FO059_17280</name>
</gene>
<reference evidence="7 8" key="1">
    <citation type="submission" date="2019-07" db="EMBL/GenBank/DDBJ databases">
        <title>Tomitella cavernea sp. nov., an actinomycete isolated from soil.</title>
        <authorList>
            <person name="Cheng J."/>
        </authorList>
    </citation>
    <scope>NUCLEOTIDE SEQUENCE [LARGE SCALE GENOMIC DNA]</scope>
    <source>
        <strain evidence="7 8">HY188</strain>
    </source>
</reference>
<evidence type="ECO:0000256" key="5">
    <source>
        <dbReference type="ARBA" id="ARBA00023163"/>
    </source>
</evidence>
<dbReference type="Proteomes" id="UP000317344">
    <property type="component" value="Chromosome"/>
</dbReference>
<dbReference type="RefSeq" id="WP_143910170.1">
    <property type="nucleotide sequence ID" value="NZ_CP041765.1"/>
</dbReference>
<dbReference type="GO" id="GO:0032993">
    <property type="term" value="C:protein-DNA complex"/>
    <property type="evidence" value="ECO:0007669"/>
    <property type="project" value="TreeGrafter"/>
</dbReference>
<protein>
    <submittedName>
        <fullName evidence="7">LysR family transcriptional regulator</fullName>
    </submittedName>
</protein>
<dbReference type="FunFam" id="1.10.10.10:FF:000001">
    <property type="entry name" value="LysR family transcriptional regulator"/>
    <property type="match status" value="1"/>
</dbReference>
<keyword evidence="4" id="KW-0010">Activator</keyword>
<keyword evidence="2" id="KW-0805">Transcription regulation</keyword>
<dbReference type="PANTHER" id="PTHR30346">
    <property type="entry name" value="TRANSCRIPTIONAL DUAL REGULATOR HCAR-RELATED"/>
    <property type="match status" value="1"/>
</dbReference>
<dbReference type="InterPro" id="IPR000847">
    <property type="entry name" value="LysR_HTH_N"/>
</dbReference>
<keyword evidence="5" id="KW-0804">Transcription</keyword>
<dbReference type="PROSITE" id="PS50931">
    <property type="entry name" value="HTH_LYSR"/>
    <property type="match status" value="1"/>
</dbReference>
<dbReference type="InterPro" id="IPR036388">
    <property type="entry name" value="WH-like_DNA-bd_sf"/>
</dbReference>
<dbReference type="Pfam" id="PF00126">
    <property type="entry name" value="HTH_1"/>
    <property type="match status" value="1"/>
</dbReference>
<dbReference type="Pfam" id="PF03466">
    <property type="entry name" value="LysR_substrate"/>
    <property type="match status" value="1"/>
</dbReference>
<dbReference type="EMBL" id="CP041765">
    <property type="protein sequence ID" value="QDQ98766.1"/>
    <property type="molecule type" value="Genomic_DNA"/>
</dbReference>
<dbReference type="AlphaFoldDB" id="A0A516X6S6"/>